<comment type="caution">
    <text evidence="1">The sequence shown here is derived from an EMBL/GenBank/DDBJ whole genome shotgun (WGS) entry which is preliminary data.</text>
</comment>
<evidence type="ECO:0000313" key="2">
    <source>
        <dbReference type="Proteomes" id="UP000275749"/>
    </source>
</evidence>
<dbReference type="RefSeq" id="WP_123576249.1">
    <property type="nucleotide sequence ID" value="NZ_RKHG01000001.1"/>
</dbReference>
<protein>
    <submittedName>
        <fullName evidence="1">Uncharacterized protein</fullName>
    </submittedName>
</protein>
<organism evidence="1 2">
    <name type="scientific">Luteococcus japonicus</name>
    <dbReference type="NCBI Taxonomy" id="33984"/>
    <lineage>
        <taxon>Bacteria</taxon>
        <taxon>Bacillati</taxon>
        <taxon>Actinomycetota</taxon>
        <taxon>Actinomycetes</taxon>
        <taxon>Propionibacteriales</taxon>
        <taxon>Propionibacteriaceae</taxon>
        <taxon>Luteococcus</taxon>
    </lineage>
</organism>
<name>A0A3N1ZXJ8_9ACTN</name>
<evidence type="ECO:0000313" key="1">
    <source>
        <dbReference type="EMBL" id="ROR55448.1"/>
    </source>
</evidence>
<dbReference type="EMBL" id="RKHG01000001">
    <property type="protein sequence ID" value="ROR55448.1"/>
    <property type="molecule type" value="Genomic_DNA"/>
</dbReference>
<proteinExistence type="predicted"/>
<dbReference type="AlphaFoldDB" id="A0A3N1ZXJ8"/>
<dbReference type="Proteomes" id="UP000275749">
    <property type="component" value="Unassembled WGS sequence"/>
</dbReference>
<sequence>MTNARSLTDATDLMLLGVGRQAVEDFIELERREPATARASWRSLLGEDADLSVPDRVGLVMRDGDLLRRAMELTDHLPDGFDAAIESWYYGDLDAARPALLAFQKASPERASHTFAVVVQQVSLATVGDIVEERGWTFDDAVAECARLCGLLGAGTIADAVGFPAIERAAHRLDTELVAGQGITERTRELLAWAEKADPQRLAVVWGSLLTVTYLARADLDVEVPVLEHPRRLPEVVDWVQEQTLDERLAKLASWFDARRLDDLVCTRTVELVRL</sequence>
<accession>A0A3N1ZXJ8</accession>
<reference evidence="1 2" key="1">
    <citation type="submission" date="2018-11" db="EMBL/GenBank/DDBJ databases">
        <title>Sequencing the genomes of 1000 actinobacteria strains.</title>
        <authorList>
            <person name="Klenk H.-P."/>
        </authorList>
    </citation>
    <scope>NUCLEOTIDE SEQUENCE [LARGE SCALE GENOMIC DNA]</scope>
    <source>
        <strain evidence="1 2">DSM 10546</strain>
    </source>
</reference>
<gene>
    <name evidence="1" type="ORF">EDD41_2722</name>
</gene>